<accession>A0ABR6VMX2</accession>
<dbReference type="RefSeq" id="WP_186632293.1">
    <property type="nucleotide sequence ID" value="NZ_JACOAF010000004.1"/>
</dbReference>
<dbReference type="Gene3D" id="3.40.50.2000">
    <property type="entry name" value="Glycogen Phosphorylase B"/>
    <property type="match status" value="2"/>
</dbReference>
<protein>
    <submittedName>
        <fullName evidence="3">Glycosyltransferase</fullName>
    </submittedName>
</protein>
<dbReference type="PANTHER" id="PTHR46401">
    <property type="entry name" value="GLYCOSYLTRANSFERASE WBBK-RELATED"/>
    <property type="match status" value="1"/>
</dbReference>
<dbReference type="PANTHER" id="PTHR46401:SF8">
    <property type="entry name" value="BLL6006 PROTEIN"/>
    <property type="match status" value="1"/>
</dbReference>
<feature type="domain" description="Glycosyltransferase subfamily 4-like N-terminal" evidence="2">
    <location>
        <begin position="17"/>
        <end position="168"/>
    </location>
</feature>
<feature type="domain" description="Glycosyl transferase family 1" evidence="1">
    <location>
        <begin position="182"/>
        <end position="329"/>
    </location>
</feature>
<dbReference type="InterPro" id="IPR001296">
    <property type="entry name" value="Glyco_trans_1"/>
</dbReference>
<dbReference type="CDD" id="cd03811">
    <property type="entry name" value="GT4_GT28_WabH-like"/>
    <property type="match status" value="1"/>
</dbReference>
<gene>
    <name evidence="3" type="ORF">H7U12_02390</name>
</gene>
<dbReference type="Pfam" id="PF13439">
    <property type="entry name" value="Glyco_transf_4"/>
    <property type="match status" value="1"/>
</dbReference>
<evidence type="ECO:0000313" key="4">
    <source>
        <dbReference type="Proteomes" id="UP000659698"/>
    </source>
</evidence>
<evidence type="ECO:0000259" key="1">
    <source>
        <dbReference type="Pfam" id="PF00534"/>
    </source>
</evidence>
<reference evidence="3 4" key="1">
    <citation type="journal article" date="2019" name="Int. J. Syst. Evol. Microbiol.">
        <title>Rufibacter sediminis sp. nov., isolated from freshwater lake sediment.</title>
        <authorList>
            <person name="Qu J.H."/>
            <person name="Zhang L.J."/>
            <person name="Fu Y.H."/>
            <person name="Li H.F."/>
        </authorList>
    </citation>
    <scope>NUCLEOTIDE SEQUENCE [LARGE SCALE GENOMIC DNA]</scope>
    <source>
        <strain evidence="3 4">H-1</strain>
    </source>
</reference>
<proteinExistence type="predicted"/>
<dbReference type="Proteomes" id="UP000659698">
    <property type="component" value="Unassembled WGS sequence"/>
</dbReference>
<dbReference type="Pfam" id="PF00534">
    <property type="entry name" value="Glycos_transf_1"/>
    <property type="match status" value="1"/>
</dbReference>
<organism evidence="3 4">
    <name type="scientific">Rufibacter sediminis</name>
    <dbReference type="NCBI Taxonomy" id="2762756"/>
    <lineage>
        <taxon>Bacteria</taxon>
        <taxon>Pseudomonadati</taxon>
        <taxon>Bacteroidota</taxon>
        <taxon>Cytophagia</taxon>
        <taxon>Cytophagales</taxon>
        <taxon>Hymenobacteraceae</taxon>
        <taxon>Rufibacter</taxon>
    </lineage>
</organism>
<evidence type="ECO:0000313" key="3">
    <source>
        <dbReference type="EMBL" id="MBC3538512.1"/>
    </source>
</evidence>
<comment type="caution">
    <text evidence="3">The sequence shown here is derived from an EMBL/GenBank/DDBJ whole genome shotgun (WGS) entry which is preliminary data.</text>
</comment>
<keyword evidence="4" id="KW-1185">Reference proteome</keyword>
<sequence length="356" mass="40303">MKSKRIIAHIIDSLGRGGAETLLVGVVKALTEFEHIIFSLKPVNDFCEELEGVKVIFYDFRGIQSLPTTSLSIRKLILKYNVDVVHAHLYWSSIVSRFATPSNIKLFNSYHNILYSRIGANYPLHSRLLDKLTYTSRVNIFCVSSEVKRDVMRYIGATQNVTVLYNYIEDVFFDRYREYNDNFKKLKFVAVGNLKSQKNYEVIIRAFALFNEKFGSETIILDVFGKGELLHHLIKLSEELKVDNVRFVGAVSNVSDHLPNYNGYILSSTHEGFGIAVAEAMAVGLPLILSDIPVLQEVTSGNAYFFNPADQNSLLKVLSSINSDKSKLKGMSVLGREISQAFRKDLYMKTLSGYYS</sequence>
<dbReference type="EMBL" id="JACOAF010000004">
    <property type="protein sequence ID" value="MBC3538512.1"/>
    <property type="molecule type" value="Genomic_DNA"/>
</dbReference>
<dbReference type="InterPro" id="IPR028098">
    <property type="entry name" value="Glyco_trans_4-like_N"/>
</dbReference>
<dbReference type="SUPFAM" id="SSF53756">
    <property type="entry name" value="UDP-Glycosyltransferase/glycogen phosphorylase"/>
    <property type="match status" value="1"/>
</dbReference>
<evidence type="ECO:0000259" key="2">
    <source>
        <dbReference type="Pfam" id="PF13439"/>
    </source>
</evidence>
<name>A0ABR6VMX2_9BACT</name>